<evidence type="ECO:0000256" key="7">
    <source>
        <dbReference type="RuleBase" id="RU364016"/>
    </source>
</evidence>
<dbReference type="InterPro" id="IPR020631">
    <property type="entry name" value="THF_DH/CycHdrlase_NAD-bd_dom"/>
</dbReference>
<comment type="similarity">
    <text evidence="7">Belongs to the chondroitin N-acetylgalactosaminyltransferase family.</text>
</comment>
<dbReference type="CTD" id="79586"/>
<evidence type="ECO:0000313" key="13">
    <source>
        <dbReference type="RefSeq" id="XP_011312222.1"/>
    </source>
</evidence>
<feature type="transmembrane region" description="Helical" evidence="7">
    <location>
        <begin position="16"/>
        <end position="35"/>
    </location>
</feature>
<dbReference type="OrthoDB" id="9985088at2759"/>
<keyword evidence="7" id="KW-0472">Membrane</keyword>
<proteinExistence type="inferred from homology"/>
<dbReference type="InterPro" id="IPR020630">
    <property type="entry name" value="THF_DH/CycHdrlase_cat_dom"/>
</dbReference>
<dbReference type="InterPro" id="IPR020867">
    <property type="entry name" value="THF_DH/CycHdrlase_CS"/>
</dbReference>
<dbReference type="EC" id="2.4.1.-" evidence="7"/>
<dbReference type="GO" id="GO:0004477">
    <property type="term" value="F:methenyltetrahydrofolate cyclohydrolase activity"/>
    <property type="evidence" value="ECO:0007669"/>
    <property type="project" value="UniProtKB-EC"/>
</dbReference>
<reference evidence="13" key="1">
    <citation type="submission" date="2025-08" db="UniProtKB">
        <authorList>
            <consortium name="RefSeq"/>
        </authorList>
    </citation>
    <scope>IDENTIFICATION</scope>
    <source>
        <strain evidence="13">USDA-PBARC FA_bdor</strain>
        <tissue evidence="13">Whole organism</tissue>
    </source>
</reference>
<comment type="catalytic activity">
    <reaction evidence="6">
        <text>(6R)-5,10-methenyltetrahydrofolate + H2O = (6R)-10-formyltetrahydrofolate + H(+)</text>
        <dbReference type="Rhea" id="RHEA:23700"/>
        <dbReference type="ChEBI" id="CHEBI:15377"/>
        <dbReference type="ChEBI" id="CHEBI:15378"/>
        <dbReference type="ChEBI" id="CHEBI:57455"/>
        <dbReference type="ChEBI" id="CHEBI:195366"/>
        <dbReference type="EC" id="3.5.4.9"/>
    </reaction>
</comment>
<dbReference type="InterPro" id="IPR008428">
    <property type="entry name" value="Chond_GalNAc"/>
</dbReference>
<dbReference type="Pfam" id="PF02882">
    <property type="entry name" value="THF_DHG_CYH_C"/>
    <property type="match status" value="1"/>
</dbReference>
<dbReference type="Pfam" id="PF00389">
    <property type="entry name" value="2-Hacid_dh"/>
    <property type="match status" value="1"/>
</dbReference>
<dbReference type="SUPFAM" id="SSF51735">
    <property type="entry name" value="NAD(P)-binding Rossmann-fold domains"/>
    <property type="match status" value="2"/>
</dbReference>
<dbReference type="PROSITE" id="PS00065">
    <property type="entry name" value="D_2_HYDROXYACID_DH_1"/>
    <property type="match status" value="1"/>
</dbReference>
<dbReference type="Pfam" id="PF00763">
    <property type="entry name" value="THF_DHG_CYH"/>
    <property type="match status" value="1"/>
</dbReference>
<dbReference type="GO" id="GO:0004488">
    <property type="term" value="F:methylenetetrahydrofolate dehydrogenase (NADP+) activity"/>
    <property type="evidence" value="ECO:0007669"/>
    <property type="project" value="InterPro"/>
</dbReference>
<dbReference type="PANTHER" id="PTHR48099">
    <property type="entry name" value="C-1-TETRAHYDROFOLATE SYNTHASE, CYTOPLASMIC-RELATED"/>
    <property type="match status" value="1"/>
</dbReference>
<dbReference type="HAMAP" id="MF_01576">
    <property type="entry name" value="THF_DHG_CYH"/>
    <property type="match status" value="1"/>
</dbReference>
<gene>
    <name evidence="13" type="primary">LOC105272042</name>
</gene>
<evidence type="ECO:0000256" key="4">
    <source>
        <dbReference type="ARBA" id="ARBA00023002"/>
    </source>
</evidence>
<dbReference type="Proteomes" id="UP000694866">
    <property type="component" value="Unplaced"/>
</dbReference>
<evidence type="ECO:0000259" key="9">
    <source>
        <dbReference type="Pfam" id="PF00763"/>
    </source>
</evidence>
<dbReference type="InterPro" id="IPR029752">
    <property type="entry name" value="D-isomer_DH_CS1"/>
</dbReference>
<dbReference type="KEGG" id="fas:105272042"/>
<evidence type="ECO:0000256" key="2">
    <source>
        <dbReference type="ARBA" id="ARBA00022563"/>
    </source>
</evidence>
<feature type="domain" description="Tetrahydrofolate dehydrogenase/cyclohydrolase catalytic" evidence="9">
    <location>
        <begin position="791"/>
        <end position="906"/>
    </location>
</feature>
<keyword evidence="3" id="KW-0378">Hydrolase</keyword>
<dbReference type="RefSeq" id="XP_011312222.1">
    <property type="nucleotide sequence ID" value="XM_011313920.1"/>
</dbReference>
<protein>
    <recommendedName>
        <fullName evidence="7">Hexosyltransferase</fullName>
        <ecNumber evidence="7">2.4.1.-</ecNumber>
    </recommendedName>
</protein>
<evidence type="ECO:0000259" key="8">
    <source>
        <dbReference type="Pfam" id="PF00389"/>
    </source>
</evidence>
<keyword evidence="5" id="KW-0511">Multifunctional enzyme</keyword>
<dbReference type="SUPFAM" id="SSF52283">
    <property type="entry name" value="Formate/glycerate dehydrogenase catalytic domain-like"/>
    <property type="match status" value="1"/>
</dbReference>
<evidence type="ECO:0000313" key="12">
    <source>
        <dbReference type="Proteomes" id="UP000694866"/>
    </source>
</evidence>
<dbReference type="SUPFAM" id="SSF53223">
    <property type="entry name" value="Aminoacid dehydrogenase-like, N-terminal domain"/>
    <property type="match status" value="1"/>
</dbReference>
<evidence type="ECO:0000256" key="6">
    <source>
        <dbReference type="ARBA" id="ARBA00036357"/>
    </source>
</evidence>
<dbReference type="GO" id="GO:0016616">
    <property type="term" value="F:oxidoreductase activity, acting on the CH-OH group of donors, NAD or NADP as acceptor"/>
    <property type="evidence" value="ECO:0007669"/>
    <property type="project" value="InterPro"/>
</dbReference>
<dbReference type="CDD" id="cd01080">
    <property type="entry name" value="NAD_bind_m-THF_DH_Cyclohyd"/>
    <property type="match status" value="1"/>
</dbReference>
<dbReference type="Gene3D" id="3.40.50.720">
    <property type="entry name" value="NAD(P)-binding Rossmann-like Domain"/>
    <property type="match status" value="3"/>
</dbReference>
<comment type="subcellular location">
    <subcellularLocation>
        <location evidence="7">Golgi apparatus</location>
        <location evidence="7">Golgi stack membrane</location>
        <topology evidence="7">Single-pass type II membrane protein</topology>
    </subcellularLocation>
</comment>
<evidence type="ECO:0000256" key="3">
    <source>
        <dbReference type="ARBA" id="ARBA00022801"/>
    </source>
</evidence>
<dbReference type="Pfam" id="PF02826">
    <property type="entry name" value="2-Hacid_dh_C"/>
    <property type="match status" value="1"/>
</dbReference>
<keyword evidence="7" id="KW-0812">Transmembrane</keyword>
<dbReference type="InterPro" id="IPR046346">
    <property type="entry name" value="Aminoacid_DH-like_N_sf"/>
</dbReference>
<evidence type="ECO:0000256" key="1">
    <source>
        <dbReference type="ARBA" id="ARBA00011738"/>
    </source>
</evidence>
<dbReference type="GeneID" id="105272042"/>
<dbReference type="PROSITE" id="PS00767">
    <property type="entry name" value="THF_DHG_CYH_2"/>
    <property type="match status" value="1"/>
</dbReference>
<evidence type="ECO:0000259" key="11">
    <source>
        <dbReference type="Pfam" id="PF02882"/>
    </source>
</evidence>
<keyword evidence="7" id="KW-0333">Golgi apparatus</keyword>
<dbReference type="Pfam" id="PF05679">
    <property type="entry name" value="CHGN"/>
    <property type="match status" value="1"/>
</dbReference>
<dbReference type="GO" id="GO:0051287">
    <property type="term" value="F:NAD binding"/>
    <property type="evidence" value="ECO:0007669"/>
    <property type="project" value="InterPro"/>
</dbReference>
<dbReference type="FunFam" id="3.40.50.720:FF:000026">
    <property type="entry name" value="Glyoxylate/hydroxypyruvate reductase B"/>
    <property type="match status" value="1"/>
</dbReference>
<evidence type="ECO:0000259" key="10">
    <source>
        <dbReference type="Pfam" id="PF02826"/>
    </source>
</evidence>
<dbReference type="FunFam" id="3.40.50.10860:FF:000005">
    <property type="entry name" value="C-1-tetrahydrofolate synthase, cytoplasmic, putative"/>
    <property type="match status" value="1"/>
</dbReference>
<dbReference type="GO" id="GO:0035999">
    <property type="term" value="P:tetrahydrofolate interconversion"/>
    <property type="evidence" value="ECO:0007669"/>
    <property type="project" value="TreeGrafter"/>
</dbReference>
<feature type="domain" description="D-isomer specific 2-hydroxyacid dehydrogenase NAD-binding" evidence="10">
    <location>
        <begin position="1240"/>
        <end position="1418"/>
    </location>
</feature>
<keyword evidence="2" id="KW-0554">One-carbon metabolism</keyword>
<dbReference type="Gene3D" id="3.40.50.10860">
    <property type="entry name" value="Leucine Dehydrogenase, chain A, domain 1"/>
    <property type="match status" value="1"/>
</dbReference>
<keyword evidence="12" id="KW-1185">Reference proteome</keyword>
<dbReference type="InterPro" id="IPR036291">
    <property type="entry name" value="NAD(P)-bd_dom_sf"/>
</dbReference>
<comment type="subunit">
    <text evidence="1">Homodimer.</text>
</comment>
<keyword evidence="7" id="KW-1133">Transmembrane helix</keyword>
<feature type="domain" description="Tetrahydrofolate dehydrogenase/cyclohydrolase NAD(P)-binding" evidence="11">
    <location>
        <begin position="925"/>
        <end position="1075"/>
    </location>
</feature>
<keyword evidence="4" id="KW-0560">Oxidoreductase</keyword>
<feature type="domain" description="D-isomer specific 2-hydroxyacid dehydrogenase catalytic" evidence="8">
    <location>
        <begin position="1134"/>
        <end position="1443"/>
    </location>
</feature>
<name>A0A9R1U9C7_9HYME</name>
<dbReference type="GO" id="GO:0032580">
    <property type="term" value="C:Golgi cisterna membrane"/>
    <property type="evidence" value="ECO:0007669"/>
    <property type="project" value="UniProtKB-SubCell"/>
</dbReference>
<dbReference type="FunFam" id="3.40.50.720:FF:000189">
    <property type="entry name" value="Bifunctional protein FolD"/>
    <property type="match status" value="1"/>
</dbReference>
<keyword evidence="7" id="KW-0808">Transferase</keyword>
<dbReference type="PANTHER" id="PTHR48099:SF11">
    <property type="entry name" value="BIFUNCTIONAL METHYLENETETRAHYDROFOLATE DEHYDROGENASE_CYCLOHYDROLASE, MITOCHONDRIAL"/>
    <property type="match status" value="1"/>
</dbReference>
<dbReference type="GO" id="GO:0005739">
    <property type="term" value="C:mitochondrion"/>
    <property type="evidence" value="ECO:0007669"/>
    <property type="project" value="TreeGrafter"/>
</dbReference>
<dbReference type="GO" id="GO:0008376">
    <property type="term" value="F:acetylgalactosaminyltransferase activity"/>
    <property type="evidence" value="ECO:0007669"/>
    <property type="project" value="InterPro"/>
</dbReference>
<dbReference type="CDD" id="cd05301">
    <property type="entry name" value="GDH"/>
    <property type="match status" value="1"/>
</dbReference>
<dbReference type="Gene3D" id="3.90.550.50">
    <property type="match status" value="1"/>
</dbReference>
<sequence length="1455" mass="161889">MGKLVKMTWNSCRGNGYLMIGVCLGLSLSLFMSPLEISESSDANSPADESWAPMPAQDPTDEYLPKINLAQKPRLPQKVPKSLIRPRYYSTELGIRERLFVGVSSSREHLHTRGIALNKTLAHLVDRIRYFITIPEGSKPNVSLPGIVGFTDTRDLLKPFHIIKYITDNYLEEYDFYFIVKDTSYISGRRLNDLLEKISVSRDVYMGLPLEDDPGHCSLDAGIVLSNSIVKRIKSNLDWCVKNTFSDIDDVNFGRCVQHSTSLQCLQSLGDISFVSRDLAEFEELGKIEILSRDYPGGFTEDRAASVLRESLTITSVFDHAIIYKLHVQWVVDRAREVEVLIESMEGDFEEIAESSRNFSQVSWPIGVPGASPPLGRFDLIPWHYFNESHVFMATDRETSRPLIGALKLEVDEVLRRLRERLEIGQSRLERLNNGWRRFDAGRGVDYILDVDVVGAEGRVNTRFEVTKPLGRAEILPVPYVTENSKVSIIVIVDSSTIVEAKSFIDEYLKVCMEKREKTSLMLVLLYDPGSPSKGSQDVFAGVKGKALEVSERFKKDKMKVSWLSVRMPVSILEDRRHPGIDLAIADLVCRKFTPESILMIMQMGSGIKPDFLNRVRMNTIMQFQIFSPIPFTEYHPDIAYPTGTPRPPEVDINRNHGSYDLDNFETISFYVKDYQNARKISEGDIPIVRNDKDVLSILKLPRNKMINSIFELFVVYSDLHPMRAVEPALKTRYTEIDCTVASEFSKINCENRKYSKLGHRGQLAKLILDHQNNFEVLDDFLPFRCEAVVISGKQIAKEIKDDLKTIVDSWVASGRKQPRLSAILVGNDPASEVYIGRKVKAANSIGIRAETILLNCDIKEEDLIRKIKSLNDDPDVDGVLVQLPLPRGLNEKIACETVRPSKDVDGFHSENLGLLSTDSEGFVPATALAVRELIIRSGMKTFGRNALVIGRSKHVGLPTALLLHANGKGDTRALDMTTTICHIHTPRAELIKLAKLADVLVSATGVPGLVTKEMVKPGACVIDVGITRVDTPDGKTRIVGDVDFQQVRKVAGFITPVPGGVGPMTVAMLMKNTLGRDGASKNIRLSSIMWLNSVRELSLKSPILYTIEYAWSNPFLSKGIIKKLSSKMTRPKVLVTRADVPQAGIDLLKKTCDVTMWEKTFPIPRSELLSMIRGVDGVFCLLTDKIDEEVLSAAGPQLKAVATMSVGYDHLDLKALKSHNVQVGYTPGVLTDATSELAVALLLATSRRICESAQALRAGEWSAWSPSFMCGPGLANSTVGIVGLGRIGARVGEYLKSFRISRILYTSRTEKPEAKIFNGQHVPLDTLLAESDFVIVTIALTPDTREMFNENAFNKMKNTAIFINVSRGEIVHQPALINALKNKTIRAAGLDVMTPEPIPLDHELLKLNNCVLLPHIGSAALETRENMSIMTAKNILAVLGGKLEEMPAPLHLQV</sequence>
<accession>A0A9R1U9C7</accession>
<dbReference type="InterPro" id="IPR006140">
    <property type="entry name" value="D-isomer_DH_NAD-bd"/>
</dbReference>
<dbReference type="InterPro" id="IPR006139">
    <property type="entry name" value="D-isomer_2_OHA_DH_cat_dom"/>
</dbReference>
<organism evidence="12 13">
    <name type="scientific">Fopius arisanus</name>
    <dbReference type="NCBI Taxonomy" id="64838"/>
    <lineage>
        <taxon>Eukaryota</taxon>
        <taxon>Metazoa</taxon>
        <taxon>Ecdysozoa</taxon>
        <taxon>Arthropoda</taxon>
        <taxon>Hexapoda</taxon>
        <taxon>Insecta</taxon>
        <taxon>Pterygota</taxon>
        <taxon>Neoptera</taxon>
        <taxon>Endopterygota</taxon>
        <taxon>Hymenoptera</taxon>
        <taxon>Apocrita</taxon>
        <taxon>Ichneumonoidea</taxon>
        <taxon>Braconidae</taxon>
        <taxon>Opiinae</taxon>
        <taxon>Fopius</taxon>
    </lineage>
</organism>
<dbReference type="PROSITE" id="PS00766">
    <property type="entry name" value="THF_DHG_CYH_1"/>
    <property type="match status" value="1"/>
</dbReference>
<dbReference type="InterPro" id="IPR000672">
    <property type="entry name" value="THF_DH/CycHdrlase"/>
</dbReference>
<keyword evidence="7" id="KW-0735">Signal-anchor</keyword>
<evidence type="ECO:0000256" key="5">
    <source>
        <dbReference type="ARBA" id="ARBA00023268"/>
    </source>
</evidence>
<dbReference type="PRINTS" id="PR00085">
    <property type="entry name" value="THFDHDRGNASE"/>
</dbReference>
<dbReference type="GO" id="GO:0004487">
    <property type="term" value="F:methylenetetrahydrofolate dehydrogenase (NAD+) activity"/>
    <property type="evidence" value="ECO:0007669"/>
    <property type="project" value="TreeGrafter"/>
</dbReference>